<evidence type="ECO:0000256" key="6">
    <source>
        <dbReference type="ARBA" id="ARBA00022485"/>
    </source>
</evidence>
<evidence type="ECO:0000256" key="1">
    <source>
        <dbReference type="ARBA" id="ARBA00000085"/>
    </source>
</evidence>
<gene>
    <name evidence="21" type="ORF">P9271_03395</name>
</gene>
<name>A0ABU6NTB0_9BACI</name>
<evidence type="ECO:0000313" key="22">
    <source>
        <dbReference type="Proteomes" id="UP001342826"/>
    </source>
</evidence>
<dbReference type="Pfam" id="PF07730">
    <property type="entry name" value="HisKA_3"/>
    <property type="match status" value="1"/>
</dbReference>
<organism evidence="21 22">
    <name type="scientific">Metabacillus fastidiosus</name>
    <dbReference type="NCBI Taxonomy" id="1458"/>
    <lineage>
        <taxon>Bacteria</taxon>
        <taxon>Bacillati</taxon>
        <taxon>Bacillota</taxon>
        <taxon>Bacilli</taxon>
        <taxon>Bacillales</taxon>
        <taxon>Bacillaceae</taxon>
        <taxon>Metabacillus</taxon>
    </lineage>
</organism>
<keyword evidence="19" id="KW-0812">Transmembrane</keyword>
<dbReference type="InterPro" id="IPR005467">
    <property type="entry name" value="His_kinase_dom"/>
</dbReference>
<dbReference type="Gene3D" id="3.30.565.10">
    <property type="entry name" value="Histidine kinase-like ATPase, C-terminal domain"/>
    <property type="match status" value="1"/>
</dbReference>
<evidence type="ECO:0000256" key="10">
    <source>
        <dbReference type="ARBA" id="ARBA00022723"/>
    </source>
</evidence>
<sequence length="471" mass="54367">MLSIKRRIHLLVIIIISFTIIGMFSFHFFDYWNVIVENEYKKTKSIAILLDTQLEGTYEDLLADTSTLNKREKVRLLNKKLQPVINNVTKSFPEYGSGYYSKKLQSIVAFGPNFEAGELLDIQANSPARIVYKTKKSYQFKAYSQTRNSQVVGIYHPVIRHGEVIGVTWANIALTDVFELFWVQVKKRLILVIFILLIAYFGTIYITRQYEKGLSIFRNRVHKLDISEEEKRVFSPELMAVYNEVVKAKEMVVDNERKYQRDITEKILRAQEQERKRLSRELHDGVGQLLYSILVTLKLVENAKKECRIEEQINVIEGLTNSSIEEIKRIALHLRPSSLDDLGLISSIRSLVERYENTFQIKVDFKIVNFSRRLEPELETTLYRICQEGLTNIAKYAETNKAFITIELAKDEIQLEIADRGKGFNTIEAASGENNGLGLYGMKERTKLFNGIFRVRSKPGEGTAISVRIPI</sequence>
<evidence type="ECO:0000256" key="4">
    <source>
        <dbReference type="ARBA" id="ARBA00012438"/>
    </source>
</evidence>
<reference evidence="21 22" key="1">
    <citation type="submission" date="2023-03" db="EMBL/GenBank/DDBJ databases">
        <title>Bacillus Genome Sequencing.</title>
        <authorList>
            <person name="Dunlap C."/>
        </authorList>
    </citation>
    <scope>NUCLEOTIDE SEQUENCE [LARGE SCALE GENOMIC DNA]</scope>
    <source>
        <strain evidence="21 22">NRS-1717</strain>
    </source>
</reference>
<evidence type="ECO:0000313" key="21">
    <source>
        <dbReference type="EMBL" id="MED4400387.1"/>
    </source>
</evidence>
<accession>A0ABU6NTB0</accession>
<keyword evidence="8" id="KW-0597">Phosphoprotein</keyword>
<comment type="subcellular location">
    <subcellularLocation>
        <location evidence="3">Cytoplasm</location>
    </subcellularLocation>
</comment>
<dbReference type="Gene3D" id="1.20.5.1930">
    <property type="match status" value="1"/>
</dbReference>
<evidence type="ECO:0000259" key="20">
    <source>
        <dbReference type="PROSITE" id="PS50109"/>
    </source>
</evidence>
<dbReference type="PANTHER" id="PTHR24421:SF10">
    <property type="entry name" value="NITRATE_NITRITE SENSOR PROTEIN NARQ"/>
    <property type="match status" value="1"/>
</dbReference>
<dbReference type="PRINTS" id="PR00344">
    <property type="entry name" value="BCTRLSENSOR"/>
</dbReference>
<dbReference type="PANTHER" id="PTHR24421">
    <property type="entry name" value="NITRATE/NITRITE SENSOR PROTEIN NARX-RELATED"/>
    <property type="match status" value="1"/>
</dbReference>
<keyword evidence="16" id="KW-0411">Iron-sulfur</keyword>
<dbReference type="CDD" id="cd16917">
    <property type="entry name" value="HATPase_UhpB-NarQ-NarX-like"/>
    <property type="match status" value="1"/>
</dbReference>
<evidence type="ECO:0000256" key="15">
    <source>
        <dbReference type="ARBA" id="ARBA00023012"/>
    </source>
</evidence>
<dbReference type="RefSeq" id="WP_066232573.1">
    <property type="nucleotide sequence ID" value="NZ_JARTFQ010000008.1"/>
</dbReference>
<feature type="transmembrane region" description="Helical" evidence="19">
    <location>
        <begin position="7"/>
        <end position="29"/>
    </location>
</feature>
<dbReference type="InterPro" id="IPR011712">
    <property type="entry name" value="Sig_transdc_His_kin_sub3_dim/P"/>
</dbReference>
<keyword evidence="15" id="KW-0902">Two-component regulatory system</keyword>
<dbReference type="Pfam" id="PF02518">
    <property type="entry name" value="HATPase_c"/>
    <property type="match status" value="1"/>
</dbReference>
<dbReference type="InterPro" id="IPR003594">
    <property type="entry name" value="HATPase_dom"/>
</dbReference>
<keyword evidence="19" id="KW-0472">Membrane</keyword>
<dbReference type="InterPro" id="IPR036890">
    <property type="entry name" value="HATPase_C_sf"/>
</dbReference>
<feature type="transmembrane region" description="Helical" evidence="19">
    <location>
        <begin position="189"/>
        <end position="207"/>
    </location>
</feature>
<evidence type="ECO:0000256" key="2">
    <source>
        <dbReference type="ARBA" id="ARBA00001966"/>
    </source>
</evidence>
<keyword evidence="9" id="KW-0808">Transferase</keyword>
<evidence type="ECO:0000256" key="14">
    <source>
        <dbReference type="ARBA" id="ARBA00023004"/>
    </source>
</evidence>
<protein>
    <recommendedName>
        <fullName evidence="5">Oxygen sensor histidine kinase NreB</fullName>
        <ecNumber evidence="4">2.7.13.3</ecNumber>
    </recommendedName>
    <alternativeName>
        <fullName evidence="18">Nitrogen regulation protein B</fullName>
    </alternativeName>
</protein>
<evidence type="ECO:0000256" key="7">
    <source>
        <dbReference type="ARBA" id="ARBA00022490"/>
    </source>
</evidence>
<keyword evidence="11" id="KW-0547">Nucleotide-binding</keyword>
<evidence type="ECO:0000256" key="16">
    <source>
        <dbReference type="ARBA" id="ARBA00023014"/>
    </source>
</evidence>
<keyword evidence="10" id="KW-0479">Metal-binding</keyword>
<dbReference type="SMART" id="SM00387">
    <property type="entry name" value="HATPase_c"/>
    <property type="match status" value="1"/>
</dbReference>
<dbReference type="InterPro" id="IPR004358">
    <property type="entry name" value="Sig_transdc_His_kin-like_C"/>
</dbReference>
<keyword evidence="14" id="KW-0408">Iron</keyword>
<comment type="cofactor">
    <cofactor evidence="2">
        <name>[4Fe-4S] cluster</name>
        <dbReference type="ChEBI" id="CHEBI:49883"/>
    </cofactor>
</comment>
<dbReference type="GO" id="GO:0016301">
    <property type="term" value="F:kinase activity"/>
    <property type="evidence" value="ECO:0007669"/>
    <property type="project" value="UniProtKB-KW"/>
</dbReference>
<comment type="catalytic activity">
    <reaction evidence="1">
        <text>ATP + protein L-histidine = ADP + protein N-phospho-L-histidine.</text>
        <dbReference type="EC" id="2.7.13.3"/>
    </reaction>
</comment>
<evidence type="ECO:0000256" key="12">
    <source>
        <dbReference type="ARBA" id="ARBA00022777"/>
    </source>
</evidence>
<keyword evidence="13" id="KW-0067">ATP-binding</keyword>
<evidence type="ECO:0000256" key="19">
    <source>
        <dbReference type="SAM" id="Phobius"/>
    </source>
</evidence>
<dbReference type="InterPro" id="IPR050482">
    <property type="entry name" value="Sensor_HK_TwoCompSys"/>
</dbReference>
<evidence type="ECO:0000256" key="9">
    <source>
        <dbReference type="ARBA" id="ARBA00022679"/>
    </source>
</evidence>
<keyword evidence="22" id="KW-1185">Reference proteome</keyword>
<proteinExistence type="predicted"/>
<evidence type="ECO:0000256" key="18">
    <source>
        <dbReference type="ARBA" id="ARBA00030800"/>
    </source>
</evidence>
<evidence type="ECO:0000256" key="11">
    <source>
        <dbReference type="ARBA" id="ARBA00022741"/>
    </source>
</evidence>
<keyword evidence="12 21" id="KW-0418">Kinase</keyword>
<keyword evidence="19" id="KW-1133">Transmembrane helix</keyword>
<dbReference type="Proteomes" id="UP001342826">
    <property type="component" value="Unassembled WGS sequence"/>
</dbReference>
<comment type="caution">
    <text evidence="21">The sequence shown here is derived from an EMBL/GenBank/DDBJ whole genome shotgun (WGS) entry which is preliminary data.</text>
</comment>
<evidence type="ECO:0000256" key="5">
    <source>
        <dbReference type="ARBA" id="ARBA00017322"/>
    </source>
</evidence>
<dbReference type="GeneID" id="301142191"/>
<dbReference type="EC" id="2.7.13.3" evidence="4"/>
<evidence type="ECO:0000256" key="8">
    <source>
        <dbReference type="ARBA" id="ARBA00022553"/>
    </source>
</evidence>
<keyword evidence="7" id="KW-0963">Cytoplasm</keyword>
<keyword evidence="6" id="KW-0004">4Fe-4S</keyword>
<dbReference type="SUPFAM" id="SSF55874">
    <property type="entry name" value="ATPase domain of HSP90 chaperone/DNA topoisomerase II/histidine kinase"/>
    <property type="match status" value="1"/>
</dbReference>
<comment type="function">
    <text evidence="17">Member of the two-component regulatory system NreB/NreC involved in the control of dissimilatory nitrate/nitrite reduction in response to oxygen. NreB functions as a direct oxygen sensor histidine kinase which is autophosphorylated, in the absence of oxygen, probably at the conserved histidine residue, and transfers its phosphate group probably to a conserved aspartate residue of NreC. NreB/NreC activates the expression of the nitrate (narGHJI) and nitrite (nir) reductase operons, as well as the putative nitrate transporter gene narT.</text>
</comment>
<feature type="domain" description="Histidine kinase" evidence="20">
    <location>
        <begin position="277"/>
        <end position="471"/>
    </location>
</feature>
<evidence type="ECO:0000256" key="17">
    <source>
        <dbReference type="ARBA" id="ARBA00024827"/>
    </source>
</evidence>
<dbReference type="PROSITE" id="PS50109">
    <property type="entry name" value="HIS_KIN"/>
    <property type="match status" value="1"/>
</dbReference>
<evidence type="ECO:0000256" key="13">
    <source>
        <dbReference type="ARBA" id="ARBA00022840"/>
    </source>
</evidence>
<dbReference type="EMBL" id="JARTFS010000003">
    <property type="protein sequence ID" value="MED4400387.1"/>
    <property type="molecule type" value="Genomic_DNA"/>
</dbReference>
<evidence type="ECO:0000256" key="3">
    <source>
        <dbReference type="ARBA" id="ARBA00004496"/>
    </source>
</evidence>